<name>A0A4R5A585_9ACTN</name>
<reference evidence="10 11" key="1">
    <citation type="submission" date="2019-02" db="EMBL/GenBank/DDBJ databases">
        <title>Draft genome sequences of novel Actinobacteria.</title>
        <authorList>
            <person name="Sahin N."/>
            <person name="Ay H."/>
            <person name="Saygin H."/>
        </authorList>
    </citation>
    <scope>NUCLEOTIDE SEQUENCE [LARGE SCALE GENOMIC DNA]</scope>
    <source>
        <strain evidence="10 11">8K307</strain>
    </source>
</reference>
<evidence type="ECO:0000256" key="2">
    <source>
        <dbReference type="ARBA" id="ARBA00022448"/>
    </source>
</evidence>
<comment type="subcellular location">
    <subcellularLocation>
        <location evidence="1 7">Cell membrane</location>
        <topology evidence="1 7">Multi-pass membrane protein</topology>
    </subcellularLocation>
</comment>
<evidence type="ECO:0000313" key="11">
    <source>
        <dbReference type="Proteomes" id="UP000295217"/>
    </source>
</evidence>
<feature type="transmembrane region" description="Helical" evidence="7">
    <location>
        <begin position="289"/>
        <end position="311"/>
    </location>
</feature>
<organism evidence="10 11">
    <name type="scientific">Jiangella aurantiaca</name>
    <dbReference type="NCBI Taxonomy" id="2530373"/>
    <lineage>
        <taxon>Bacteria</taxon>
        <taxon>Bacillati</taxon>
        <taxon>Actinomycetota</taxon>
        <taxon>Actinomycetes</taxon>
        <taxon>Jiangellales</taxon>
        <taxon>Jiangellaceae</taxon>
        <taxon>Jiangella</taxon>
    </lineage>
</organism>
<protein>
    <submittedName>
        <fullName evidence="10">Sugar ABC transporter permease</fullName>
    </submittedName>
</protein>
<feature type="transmembrane region" description="Helical" evidence="7">
    <location>
        <begin position="97"/>
        <end position="119"/>
    </location>
</feature>
<evidence type="ECO:0000313" key="10">
    <source>
        <dbReference type="EMBL" id="TDD67091.1"/>
    </source>
</evidence>
<keyword evidence="3" id="KW-1003">Cell membrane</keyword>
<evidence type="ECO:0000259" key="9">
    <source>
        <dbReference type="PROSITE" id="PS50928"/>
    </source>
</evidence>
<dbReference type="EMBL" id="SMLB01000032">
    <property type="protein sequence ID" value="TDD67091.1"/>
    <property type="molecule type" value="Genomic_DNA"/>
</dbReference>
<keyword evidence="6 7" id="KW-0472">Membrane</keyword>
<dbReference type="PROSITE" id="PS50928">
    <property type="entry name" value="ABC_TM1"/>
    <property type="match status" value="1"/>
</dbReference>
<feature type="transmembrane region" description="Helical" evidence="7">
    <location>
        <begin position="131"/>
        <end position="151"/>
    </location>
</feature>
<dbReference type="InterPro" id="IPR051393">
    <property type="entry name" value="ABC_transporter_permease"/>
</dbReference>
<gene>
    <name evidence="10" type="ORF">E1262_20145</name>
</gene>
<keyword evidence="11" id="KW-1185">Reference proteome</keyword>
<evidence type="ECO:0000256" key="1">
    <source>
        <dbReference type="ARBA" id="ARBA00004651"/>
    </source>
</evidence>
<dbReference type="GO" id="GO:0055085">
    <property type="term" value="P:transmembrane transport"/>
    <property type="evidence" value="ECO:0007669"/>
    <property type="project" value="InterPro"/>
</dbReference>
<feature type="transmembrane region" description="Helical" evidence="7">
    <location>
        <begin position="181"/>
        <end position="205"/>
    </location>
</feature>
<evidence type="ECO:0000256" key="6">
    <source>
        <dbReference type="ARBA" id="ARBA00023136"/>
    </source>
</evidence>
<feature type="transmembrane region" description="Helical" evidence="7">
    <location>
        <begin position="34"/>
        <end position="52"/>
    </location>
</feature>
<sequence>MTSTTTPRAGRDHAPGREVPAPALGRRRRRRRDWWGYLFVLPALAVYVAFALRPIGETAYTSLFEWDGLTLATWVGFGNYTELFESGVLQSTLGHSLVFLVFYALLPTAVGLVIAGLMTRIRIRGLALFRSVLFIPQILSSVVIAVAWRWVYDLGGPLNAVLDALGLGGVTRAWLGDFDTALVSVGLIGTWVQFGLCMMLFLAGAQRIPRELYESARIDGAGAIREFFVVTVPGLRTELRIALVLTTIFALRNFDIVWNTTAGGPGTSTTVPSVYVYQGAFLTREVGDAAAVAVVLTLFILVVVGAIMAALREREAR</sequence>
<evidence type="ECO:0000256" key="4">
    <source>
        <dbReference type="ARBA" id="ARBA00022692"/>
    </source>
</evidence>
<dbReference type="AlphaFoldDB" id="A0A4R5A585"/>
<dbReference type="Gene3D" id="1.10.3720.10">
    <property type="entry name" value="MetI-like"/>
    <property type="match status" value="1"/>
</dbReference>
<feature type="region of interest" description="Disordered" evidence="8">
    <location>
        <begin position="1"/>
        <end position="22"/>
    </location>
</feature>
<evidence type="ECO:0000256" key="8">
    <source>
        <dbReference type="SAM" id="MobiDB-lite"/>
    </source>
</evidence>
<comment type="caution">
    <text evidence="10">The sequence shown here is derived from an EMBL/GenBank/DDBJ whole genome shotgun (WGS) entry which is preliminary data.</text>
</comment>
<dbReference type="SUPFAM" id="SSF161098">
    <property type="entry name" value="MetI-like"/>
    <property type="match status" value="1"/>
</dbReference>
<evidence type="ECO:0000256" key="7">
    <source>
        <dbReference type="RuleBase" id="RU363032"/>
    </source>
</evidence>
<dbReference type="Proteomes" id="UP000295217">
    <property type="component" value="Unassembled WGS sequence"/>
</dbReference>
<dbReference type="GO" id="GO:0005886">
    <property type="term" value="C:plasma membrane"/>
    <property type="evidence" value="ECO:0007669"/>
    <property type="project" value="UniProtKB-SubCell"/>
</dbReference>
<dbReference type="PANTHER" id="PTHR30193:SF37">
    <property type="entry name" value="INNER MEMBRANE ABC TRANSPORTER PERMEASE PROTEIN YCJO"/>
    <property type="match status" value="1"/>
</dbReference>
<dbReference type="CDD" id="cd06261">
    <property type="entry name" value="TM_PBP2"/>
    <property type="match status" value="1"/>
</dbReference>
<comment type="similarity">
    <text evidence="7">Belongs to the binding-protein-dependent transport system permease family.</text>
</comment>
<keyword evidence="4 7" id="KW-0812">Transmembrane</keyword>
<evidence type="ECO:0000256" key="5">
    <source>
        <dbReference type="ARBA" id="ARBA00022989"/>
    </source>
</evidence>
<dbReference type="Pfam" id="PF00528">
    <property type="entry name" value="BPD_transp_1"/>
    <property type="match status" value="1"/>
</dbReference>
<dbReference type="OrthoDB" id="34224at2"/>
<feature type="domain" description="ABC transmembrane type-1" evidence="9">
    <location>
        <begin position="93"/>
        <end position="307"/>
    </location>
</feature>
<evidence type="ECO:0000256" key="3">
    <source>
        <dbReference type="ARBA" id="ARBA00022475"/>
    </source>
</evidence>
<dbReference type="InterPro" id="IPR035906">
    <property type="entry name" value="MetI-like_sf"/>
</dbReference>
<accession>A0A4R5A585</accession>
<keyword evidence="5 7" id="KW-1133">Transmembrane helix</keyword>
<dbReference type="InterPro" id="IPR000515">
    <property type="entry name" value="MetI-like"/>
</dbReference>
<proteinExistence type="inferred from homology"/>
<dbReference type="RefSeq" id="WP_132104927.1">
    <property type="nucleotide sequence ID" value="NZ_SMLB01000032.1"/>
</dbReference>
<dbReference type="PANTHER" id="PTHR30193">
    <property type="entry name" value="ABC TRANSPORTER PERMEASE PROTEIN"/>
    <property type="match status" value="1"/>
</dbReference>
<keyword evidence="2 7" id="KW-0813">Transport</keyword>